<dbReference type="Pfam" id="PF20242">
    <property type="entry name" value="Emfourin"/>
    <property type="match status" value="1"/>
</dbReference>
<protein>
    <submittedName>
        <fullName evidence="1">Protealysin inhibitor emfourin</fullName>
    </submittedName>
</protein>
<evidence type="ECO:0000313" key="1">
    <source>
        <dbReference type="EMBL" id="XCJ78349.1"/>
    </source>
</evidence>
<proteinExistence type="predicted"/>
<sequence>MSARGVPRLAPTAVLAVVREGGFAAMPGLERPRRIDCRELSEPQRERLQRLLDEIDRQAPAEPVAGADRRVFRLSLEQPEAECWQCALDETQAPRGVVGLWQHGPGALDEPET</sequence>
<reference evidence="1" key="1">
    <citation type="submission" date="2024-06" db="EMBL/GenBank/DDBJ databases">
        <title>Complete genome of Salinicola endophyticus HNIBRBA4755.</title>
        <authorList>
            <person name="Shin S.Y."/>
            <person name="Kang H."/>
            <person name="Song J."/>
        </authorList>
    </citation>
    <scope>NUCLEOTIDE SEQUENCE</scope>
    <source>
        <strain evidence="1">HNIBRBA4755</strain>
    </source>
</reference>
<gene>
    <name evidence="1" type="ORF">ABV408_13010</name>
</gene>
<dbReference type="RefSeq" id="WP_353979351.1">
    <property type="nucleotide sequence ID" value="NZ_CP159578.1"/>
</dbReference>
<accession>A0AB74UAA6</accession>
<dbReference type="InterPro" id="IPR049457">
    <property type="entry name" value="Emfourin"/>
</dbReference>
<dbReference type="AlphaFoldDB" id="A0AB74UAA6"/>
<organism evidence="1">
    <name type="scientific">Salinicola endophyticus</name>
    <dbReference type="NCBI Taxonomy" id="1949083"/>
    <lineage>
        <taxon>Bacteria</taxon>
        <taxon>Pseudomonadati</taxon>
        <taxon>Pseudomonadota</taxon>
        <taxon>Gammaproteobacteria</taxon>
        <taxon>Oceanospirillales</taxon>
        <taxon>Halomonadaceae</taxon>
        <taxon>Salinicola</taxon>
    </lineage>
</organism>
<name>A0AB74UAA6_9GAMM</name>
<dbReference type="EMBL" id="CP159578">
    <property type="protein sequence ID" value="XCJ78349.1"/>
    <property type="molecule type" value="Genomic_DNA"/>
</dbReference>